<evidence type="ECO:0008006" key="3">
    <source>
        <dbReference type="Google" id="ProtNLM"/>
    </source>
</evidence>
<accession>A0A9X3CZY3</accession>
<protein>
    <recommendedName>
        <fullName evidence="3">Rieske domain-containing protein</fullName>
    </recommendedName>
</protein>
<proteinExistence type="predicted"/>
<comment type="caution">
    <text evidence="1">The sequence shown here is derived from an EMBL/GenBank/DDBJ whole genome shotgun (WGS) entry which is preliminary data.</text>
</comment>
<evidence type="ECO:0000313" key="1">
    <source>
        <dbReference type="EMBL" id="MCX2839733.1"/>
    </source>
</evidence>
<evidence type="ECO:0000313" key="2">
    <source>
        <dbReference type="Proteomes" id="UP001148482"/>
    </source>
</evidence>
<dbReference type="PROSITE" id="PS51257">
    <property type="entry name" value="PROKAR_LIPOPROTEIN"/>
    <property type="match status" value="1"/>
</dbReference>
<dbReference type="RefSeq" id="WP_266071142.1">
    <property type="nucleotide sequence ID" value="NZ_JAPJDA010000035.1"/>
</dbReference>
<reference evidence="1" key="1">
    <citation type="submission" date="2022-11" db="EMBL/GenBank/DDBJ databases">
        <title>Salinimicrobium profundisediminis sp. nov., isolated from deep-sea sediment of the Mariana Trench.</title>
        <authorList>
            <person name="Fu H."/>
        </authorList>
    </citation>
    <scope>NUCLEOTIDE SEQUENCE</scope>
    <source>
        <strain evidence="1">MT39</strain>
    </source>
</reference>
<dbReference type="Proteomes" id="UP001148482">
    <property type="component" value="Unassembled WGS sequence"/>
</dbReference>
<dbReference type="AlphaFoldDB" id="A0A9X3CZY3"/>
<organism evidence="1 2">
    <name type="scientific">Salinimicrobium profundisediminis</name>
    <dbReference type="NCBI Taxonomy" id="2994553"/>
    <lineage>
        <taxon>Bacteria</taxon>
        <taxon>Pseudomonadati</taxon>
        <taxon>Bacteroidota</taxon>
        <taxon>Flavobacteriia</taxon>
        <taxon>Flavobacteriales</taxon>
        <taxon>Flavobacteriaceae</taxon>
        <taxon>Salinimicrobium</taxon>
    </lineage>
</organism>
<gene>
    <name evidence="1" type="ORF">OQ279_16430</name>
</gene>
<sequence>MKRILMLLSLSITLLGCSSDDEIRQNPYLPHLNFSVQFDLNLPEYNQLNFSGNKFITRNYGINGIVIYNLNNDQYFAYELTDPNHIPQACSALTVNGTAASCTCGDGNVYNIITGEQTAGTGEYMLQPYRAEKRGNVIQISN</sequence>
<dbReference type="EMBL" id="JAPJDA010000035">
    <property type="protein sequence ID" value="MCX2839733.1"/>
    <property type="molecule type" value="Genomic_DNA"/>
</dbReference>
<keyword evidence="2" id="KW-1185">Reference proteome</keyword>
<name>A0A9X3CZY3_9FLAO</name>